<dbReference type="SUPFAM" id="SSF53448">
    <property type="entry name" value="Nucleotide-diphospho-sugar transferases"/>
    <property type="match status" value="1"/>
</dbReference>
<reference evidence="2" key="1">
    <citation type="submission" date="2022-11" db="EMBL/GenBank/DDBJ databases">
        <title>Genomic repertoires linked with pathogenic potency of arthritogenic Prevotella copri isolated from the gut of rheumatoid arthritis patients.</title>
        <authorList>
            <person name="Nii T."/>
            <person name="Maeda Y."/>
            <person name="Motooka D."/>
            <person name="Naito M."/>
            <person name="Matsumoto Y."/>
            <person name="Ogawa T."/>
            <person name="Oguro-Igashira E."/>
            <person name="Kishikawa T."/>
            <person name="Yamashita M."/>
            <person name="Koizumi S."/>
            <person name="Kurakawa T."/>
            <person name="Okumura R."/>
            <person name="Kayama H."/>
            <person name="Murakami M."/>
            <person name="Sakaguchi T."/>
            <person name="Das B."/>
            <person name="Nakamura S."/>
            <person name="Okada Y."/>
            <person name="Kumanogoh A."/>
            <person name="Takeda K."/>
        </authorList>
    </citation>
    <scope>NUCLEOTIDE SEQUENCE</scope>
    <source>
        <strain evidence="2">RA-N001-16</strain>
    </source>
</reference>
<organism evidence="2 3">
    <name type="scientific">Segatella copri</name>
    <dbReference type="NCBI Taxonomy" id="165179"/>
    <lineage>
        <taxon>Bacteria</taxon>
        <taxon>Pseudomonadati</taxon>
        <taxon>Bacteroidota</taxon>
        <taxon>Bacteroidia</taxon>
        <taxon>Bacteroidales</taxon>
        <taxon>Prevotellaceae</taxon>
        <taxon>Segatella</taxon>
    </lineage>
</organism>
<dbReference type="EC" id="2.4.-.-" evidence="2"/>
<dbReference type="GO" id="GO:0016758">
    <property type="term" value="F:hexosyltransferase activity"/>
    <property type="evidence" value="ECO:0007669"/>
    <property type="project" value="UniProtKB-ARBA"/>
</dbReference>
<dbReference type="RefSeq" id="WP_264912207.1">
    <property type="nucleotide sequence ID" value="NZ_JAPDUL010000004.1"/>
</dbReference>
<dbReference type="CDD" id="cd00761">
    <property type="entry name" value="Glyco_tranf_GTA_type"/>
    <property type="match status" value="1"/>
</dbReference>
<evidence type="ECO:0000259" key="1">
    <source>
        <dbReference type="Pfam" id="PF00535"/>
    </source>
</evidence>
<dbReference type="AlphaFoldDB" id="A0AAW5V5I9"/>
<dbReference type="Pfam" id="PF00535">
    <property type="entry name" value="Glycos_transf_2"/>
    <property type="match status" value="1"/>
</dbReference>
<gene>
    <name evidence="2" type="ORF">ONS98_14980</name>
</gene>
<dbReference type="PANTHER" id="PTHR22916">
    <property type="entry name" value="GLYCOSYLTRANSFERASE"/>
    <property type="match status" value="1"/>
</dbReference>
<dbReference type="Proteomes" id="UP001209476">
    <property type="component" value="Unassembled WGS sequence"/>
</dbReference>
<dbReference type="EMBL" id="JAPDUM010000003">
    <property type="protein sequence ID" value="MCW4166488.1"/>
    <property type="molecule type" value="Genomic_DNA"/>
</dbReference>
<dbReference type="InterPro" id="IPR029044">
    <property type="entry name" value="Nucleotide-diphossugar_trans"/>
</dbReference>
<proteinExistence type="predicted"/>
<evidence type="ECO:0000313" key="2">
    <source>
        <dbReference type="EMBL" id="MCW4166488.1"/>
    </source>
</evidence>
<dbReference type="InterPro" id="IPR001173">
    <property type="entry name" value="Glyco_trans_2-like"/>
</dbReference>
<evidence type="ECO:0000313" key="3">
    <source>
        <dbReference type="Proteomes" id="UP001209476"/>
    </source>
</evidence>
<dbReference type="Gene3D" id="3.90.550.10">
    <property type="entry name" value="Spore Coat Polysaccharide Biosynthesis Protein SpsA, Chain A"/>
    <property type="match status" value="1"/>
</dbReference>
<protein>
    <submittedName>
        <fullName evidence="2">Glycosyltransferase</fullName>
        <ecNumber evidence="2">2.4.-.-</ecNumber>
    </submittedName>
</protein>
<sequence>MSTKVLSIIIPMYNMENYIGKCLQSLLDIPTECLESIDIIVVNDGSKDQSLRIATSYQKKYPEVIRVIDKENGNYGSCINAGLAKALGTYVKVLDSDDYFSSVGLSAILEKISSIPVMDMIITDFDIINANDEITNHVSFHLKKEKCLLFNDIWKKISDIQMHAIIYRTELFKEINYHQTEGISYTDQEWCYYPMVKIQTVYYVNNVLYKYLLGREGQTMSESVLKKKISHLEIVANKMLKHFSLLDKNKLSRERYLLLRKRILVRYKDIYRLYLIGFKKEEFDAKAFDELDSFVKQNKDIYSLLGLTSVYKKVMPIPYVLLYRLFHLRIIS</sequence>
<feature type="domain" description="Glycosyltransferase 2-like" evidence="1">
    <location>
        <begin position="7"/>
        <end position="175"/>
    </location>
</feature>
<accession>A0AAW5V5I9</accession>
<comment type="caution">
    <text evidence="2">The sequence shown here is derived from an EMBL/GenBank/DDBJ whole genome shotgun (WGS) entry which is preliminary data.</text>
</comment>
<dbReference type="PANTHER" id="PTHR22916:SF3">
    <property type="entry name" value="UDP-GLCNAC:BETAGAL BETA-1,3-N-ACETYLGLUCOSAMINYLTRANSFERASE-LIKE PROTEIN 1"/>
    <property type="match status" value="1"/>
</dbReference>
<keyword evidence="2" id="KW-0808">Transferase</keyword>
<name>A0AAW5V5I9_9BACT</name>
<keyword evidence="2" id="KW-0328">Glycosyltransferase</keyword>